<feature type="region of interest" description="Disordered" evidence="1">
    <location>
        <begin position="1668"/>
        <end position="1710"/>
    </location>
</feature>
<dbReference type="Gene3D" id="1.10.10.60">
    <property type="entry name" value="Homeodomain-like"/>
    <property type="match status" value="1"/>
</dbReference>
<dbReference type="Proteomes" id="UP000019132">
    <property type="component" value="Unassembled WGS sequence"/>
</dbReference>
<dbReference type="PROSITE" id="PS51294">
    <property type="entry name" value="HTH_MYB"/>
    <property type="match status" value="1"/>
</dbReference>
<reference evidence="5" key="3">
    <citation type="submission" date="2015-02" db="UniProtKB">
        <authorList>
            <consortium name="EnsemblProtists"/>
        </authorList>
    </citation>
    <scope>IDENTIFICATION</scope>
    <source>
        <strain evidence="5">DAOM BR144</strain>
    </source>
</reference>
<feature type="compositionally biased region" description="Basic and acidic residues" evidence="1">
    <location>
        <begin position="976"/>
        <end position="989"/>
    </location>
</feature>
<feature type="region of interest" description="Disordered" evidence="1">
    <location>
        <begin position="1454"/>
        <end position="1541"/>
    </location>
</feature>
<dbReference type="EMBL" id="ADOS01001529">
    <property type="status" value="NOT_ANNOTATED_CDS"/>
    <property type="molecule type" value="Genomic_DNA"/>
</dbReference>
<feature type="region of interest" description="Disordered" evidence="1">
    <location>
        <begin position="625"/>
        <end position="659"/>
    </location>
</feature>
<feature type="domain" description="Myb-like" evidence="2">
    <location>
        <begin position="1609"/>
        <end position="1652"/>
    </location>
</feature>
<dbReference type="InterPro" id="IPR001005">
    <property type="entry name" value="SANT/Myb"/>
</dbReference>
<dbReference type="PANTHER" id="PTHR13992:SF39">
    <property type="entry name" value="SMRTER, ISOFORM G"/>
    <property type="match status" value="1"/>
</dbReference>
<dbReference type="VEuPathDB" id="FungiDB:PYU1_G014163"/>
<feature type="compositionally biased region" description="Polar residues" evidence="1">
    <location>
        <begin position="1487"/>
        <end position="1496"/>
    </location>
</feature>
<feature type="compositionally biased region" description="Basic and acidic residues" evidence="1">
    <location>
        <begin position="112"/>
        <end position="126"/>
    </location>
</feature>
<dbReference type="SMART" id="SM00717">
    <property type="entry name" value="SANT"/>
    <property type="match status" value="2"/>
</dbReference>
<feature type="compositionally biased region" description="Polar residues" evidence="1">
    <location>
        <begin position="145"/>
        <end position="154"/>
    </location>
</feature>
<evidence type="ECO:0000259" key="4">
    <source>
        <dbReference type="PROSITE" id="PS51294"/>
    </source>
</evidence>
<dbReference type="eggNOG" id="KOG1878">
    <property type="taxonomic scope" value="Eukaryota"/>
</dbReference>
<feature type="compositionally biased region" description="Basic and acidic residues" evidence="1">
    <location>
        <begin position="1287"/>
        <end position="1296"/>
    </location>
</feature>
<reference evidence="6" key="2">
    <citation type="submission" date="2010-04" db="EMBL/GenBank/DDBJ databases">
        <authorList>
            <person name="Buell R."/>
            <person name="Hamilton J."/>
            <person name="Hostetler J."/>
        </authorList>
    </citation>
    <scope>NUCLEOTIDE SEQUENCE [LARGE SCALE GENOMIC DNA]</scope>
    <source>
        <strain evidence="6">DAOM:BR144</strain>
    </source>
</reference>
<feature type="compositionally biased region" description="Basic and acidic residues" evidence="1">
    <location>
        <begin position="759"/>
        <end position="791"/>
    </location>
</feature>
<feature type="compositionally biased region" description="Low complexity" evidence="1">
    <location>
        <begin position="1454"/>
        <end position="1466"/>
    </location>
</feature>
<dbReference type="InParanoid" id="K3XAE4"/>
<evidence type="ECO:0000256" key="1">
    <source>
        <dbReference type="SAM" id="MobiDB-lite"/>
    </source>
</evidence>
<feature type="compositionally biased region" description="Basic and acidic residues" evidence="1">
    <location>
        <begin position="363"/>
        <end position="379"/>
    </location>
</feature>
<sequence length="1738" mass="187661">MSNFYDRNSSSDFYDGRGRSRDRDSSVGRGSNWPASRAGGSGGNGGRYSSFGRGGGGGGERNRFFQKDPRFPSNYIKASGNDSRYGSRRSESRDRGSADGSHPSGGAAGGSFRDRNFRERERDRDSGAPIRNPNAGPDNARRSGSVLSRLNDPTGSAEDRRGEAGDRATDRKKEDRDSDKERRGGSERDFLPPGGLDTKAKRDLLLSARTLPPRPSFHFNSTSSAGGSRASTPKESQDARDDSSANEKPTTKDSFFMSDEDMDLKAQNEMESVQDDEKQSNQADAGVEIDVKQAKNESGGEPSATEHIEDEDTTLEEKQSTNADEENSMSIEFDGKIAVTCHNTLDSTKPDADVEMISSSVPDDAKSNDKNDLSEERRATNAQSGDVILADKERSRAEVTEDMIDADMRDSSSAEVEVKTETNRSEPADVSMEDVQTSYPVVVESRVEDTDAVTSETEPLSGTTAEEVAHLTSLQNERDQIALSGDATPSVTVVVEEIASNASKEQIESTSSQHESEPSSTAVSLEPCENQTSSASVMDEVERDVISETPDKTQDVEVADNEGTGDKSTISVVDEAPAMDVDAIKPAELKLDEKVDSQHGEVVSITGERQVEKPEKIGVVENVDDSVEMEEGETQSAADGVRDKREDAVSSSDRHDDPKLFASEVVAEEEKKHFADVTDSRAGMPIVRDLAEENKTVFNSPPQSSVAAAGHSVVESVTELTSVKSDEVVQSVESETKNPTQDGQTVSQIDLPLQSQDSAAKDSEDVIMKSEEATEGGKLENDSPSKPSKEEILSSIDGLDSDISSVKKHIRLLQKVVMEAEAASTSLPSDHHADGSHELAQVELKSESQNGSATSKEETPIEEIPESVSRGVLPVKIAVDSAFVELAASVFSENARKATVANDQVPKRTVNSEVVTTIYRQPSDYPIYHENLARGLELRDSIRLKVRTRNRLRHEHLKKLAREYVDLKKMWKQRVKKMEKDRKRQDKLRTKQKLKQKQKSASSSGDAGGGMSNQQSSSVPQIFASGTGSGGIGGSDIGYSGGNNSGAVGNSVIRTSSRLTNNSSAELQSKSDLEKLEQAKAQAIADQEVRKKRLKNALTTIVPDMIISHEEREARYFVRFGNGQSCMTNGVAYDWRKREKAEMLVNPWNDLEKCIYIDKFLQYPKNFARISSFLSNKNTGDVIAFYYRTKKIVDYKALLREQQLRRRGAGVKFPDRVARLLLHPSNFRSHQASENIINSAGAQLLLRNTVKKDDERISTSGLNGVSALAAISAADSGNLKNSPRATEAADTRKSSLDDDATDAQQLDLYSQKLSQFVTGQQRPFLVNFAEFLSDNSYSTGFEVSTLSVAERLKRYRLPVESKNADKTTAVVDKSTGNSTRSNVVENAPDASLKAKNQLVSNTGSNSSSKNGNGGTSSQLTKKEQKQQRKMKKIQDAVSQPPAPAAVLLASSDTFSTTASGSGTAASNQVATSGRKKSLPTPPVVTVGTANRNSPRVSTGEEKTVAPQKKSGKSGNSAANSRRNSHVQSTNTPSPKPQAATAAPELTPLTVNIESGVFVLQPEPTPTMMPTIINPTPELSPPVAALLTPASSTSASGLVSAPAAKRVVQKWTEAEKADFLKFFSMHGKDWATLTDSIPTKTAAQIKNYYQNYKNRLGLQDILKRRIEKSSAGTSGGAPSSTSASGSVGSTSSVTSPPHDMQVTSSSSVPSSIPAVSTSAMAVLDSSASLQAVVNKRHVN</sequence>
<dbReference type="EnsemblProtists" id="PYU1_T014193">
    <property type="protein sequence ID" value="PYU1_T014193"/>
    <property type="gene ID" value="PYU1_G014163"/>
</dbReference>
<dbReference type="CDD" id="cd00167">
    <property type="entry name" value="SANT"/>
    <property type="match status" value="1"/>
</dbReference>
<protein>
    <recommendedName>
        <fullName evidence="7">SANT domain-containing protein</fullName>
    </recommendedName>
</protein>
<feature type="domain" description="SANT" evidence="3">
    <location>
        <begin position="1605"/>
        <end position="1656"/>
    </location>
</feature>
<dbReference type="PROSITE" id="PS51293">
    <property type="entry name" value="SANT"/>
    <property type="match status" value="2"/>
</dbReference>
<evidence type="ECO:0000259" key="3">
    <source>
        <dbReference type="PROSITE" id="PS51293"/>
    </source>
</evidence>
<accession>K3XAE4</accession>
<dbReference type="GO" id="GO:0006357">
    <property type="term" value="P:regulation of transcription by RNA polymerase II"/>
    <property type="evidence" value="ECO:0007669"/>
    <property type="project" value="TreeGrafter"/>
</dbReference>
<dbReference type="GO" id="GO:0032991">
    <property type="term" value="C:protein-containing complex"/>
    <property type="evidence" value="ECO:0007669"/>
    <property type="project" value="UniProtKB-ARBA"/>
</dbReference>
<feature type="domain" description="SANT" evidence="3">
    <location>
        <begin position="1146"/>
        <end position="1194"/>
    </location>
</feature>
<dbReference type="Gene3D" id="1.20.58.1880">
    <property type="match status" value="1"/>
</dbReference>
<feature type="compositionally biased region" description="Basic and acidic residues" evidence="1">
    <location>
        <begin position="640"/>
        <end position="659"/>
    </location>
</feature>
<dbReference type="OMA" id="YRENPYS"/>
<evidence type="ECO:0000259" key="2">
    <source>
        <dbReference type="PROSITE" id="PS50090"/>
    </source>
</evidence>
<evidence type="ECO:0000313" key="5">
    <source>
        <dbReference type="EnsemblProtists" id="PYU1_T014193"/>
    </source>
</evidence>
<feature type="region of interest" description="Disordered" evidence="1">
    <location>
        <begin position="1"/>
        <end position="465"/>
    </location>
</feature>
<feature type="compositionally biased region" description="Basic and acidic residues" evidence="1">
    <location>
        <begin position="406"/>
        <end position="427"/>
    </location>
</feature>
<feature type="region of interest" description="Disordered" evidence="1">
    <location>
        <begin position="502"/>
        <end position="574"/>
    </location>
</feature>
<dbReference type="GO" id="GO:0005654">
    <property type="term" value="C:nucleoplasm"/>
    <property type="evidence" value="ECO:0007669"/>
    <property type="project" value="UniProtKB-ARBA"/>
</dbReference>
<dbReference type="SUPFAM" id="SSF46689">
    <property type="entry name" value="Homeodomain-like"/>
    <property type="match status" value="2"/>
</dbReference>
<dbReference type="InterPro" id="IPR017930">
    <property type="entry name" value="Myb_dom"/>
</dbReference>
<dbReference type="PROSITE" id="PS50090">
    <property type="entry name" value="MYB_LIKE"/>
    <property type="match status" value="1"/>
</dbReference>
<dbReference type="InterPro" id="IPR051571">
    <property type="entry name" value="N-CoR_corepressor"/>
</dbReference>
<feature type="region of interest" description="Disordered" evidence="1">
    <location>
        <begin position="1277"/>
        <end position="1299"/>
    </location>
</feature>
<feature type="compositionally biased region" description="Basic and acidic residues" evidence="1">
    <location>
        <begin position="157"/>
        <end position="190"/>
    </location>
</feature>
<feature type="compositionally biased region" description="Polar residues" evidence="1">
    <location>
        <begin position="1374"/>
        <end position="1384"/>
    </location>
</feature>
<dbReference type="STRING" id="431595.K3XAE4"/>
<feature type="compositionally biased region" description="Basic and acidic residues" evidence="1">
    <location>
        <begin position="88"/>
        <end position="97"/>
    </location>
</feature>
<organism evidence="5 6">
    <name type="scientific">Globisporangium ultimum (strain ATCC 200006 / CBS 805.95 / DAOM BR144)</name>
    <name type="common">Pythium ultimum</name>
    <dbReference type="NCBI Taxonomy" id="431595"/>
    <lineage>
        <taxon>Eukaryota</taxon>
        <taxon>Sar</taxon>
        <taxon>Stramenopiles</taxon>
        <taxon>Oomycota</taxon>
        <taxon>Peronosporomycetes</taxon>
        <taxon>Pythiales</taxon>
        <taxon>Pythiaceae</taxon>
        <taxon>Globisporangium</taxon>
    </lineage>
</organism>
<feature type="compositionally biased region" description="Polar residues" evidence="1">
    <location>
        <begin position="452"/>
        <end position="464"/>
    </location>
</feature>
<feature type="compositionally biased region" description="Low complexity" evidence="1">
    <location>
        <begin position="221"/>
        <end position="231"/>
    </location>
</feature>
<feature type="compositionally biased region" description="Polar residues" evidence="1">
    <location>
        <begin position="731"/>
        <end position="758"/>
    </location>
</feature>
<dbReference type="HOGENOM" id="CLU_239780_0_0_1"/>
<proteinExistence type="predicted"/>
<feature type="region of interest" description="Disordered" evidence="1">
    <location>
        <begin position="823"/>
        <end position="863"/>
    </location>
</feature>
<dbReference type="PANTHER" id="PTHR13992">
    <property type="entry name" value="NUCLEAR RECEPTOR CO-REPRESSOR RELATED NCOR"/>
    <property type="match status" value="1"/>
</dbReference>
<dbReference type="InterPro" id="IPR009057">
    <property type="entry name" value="Homeodomain-like_sf"/>
</dbReference>
<dbReference type="GO" id="GO:0000785">
    <property type="term" value="C:chromatin"/>
    <property type="evidence" value="ECO:0007669"/>
    <property type="project" value="TreeGrafter"/>
</dbReference>
<feature type="compositionally biased region" description="Low complexity" evidence="1">
    <location>
        <begin position="1400"/>
        <end position="1410"/>
    </location>
</feature>
<evidence type="ECO:0008006" key="7">
    <source>
        <dbReference type="Google" id="ProtNLM"/>
    </source>
</evidence>
<keyword evidence="6" id="KW-1185">Reference proteome</keyword>
<dbReference type="InterPro" id="IPR017884">
    <property type="entry name" value="SANT_dom"/>
</dbReference>
<dbReference type="Pfam" id="PF00249">
    <property type="entry name" value="Myb_DNA-binding"/>
    <property type="match status" value="1"/>
</dbReference>
<feature type="compositionally biased region" description="Basic and acidic residues" evidence="1">
    <location>
        <begin position="235"/>
        <end position="251"/>
    </location>
</feature>
<feature type="region of interest" description="Disordered" evidence="1">
    <location>
        <begin position="721"/>
        <end position="791"/>
    </location>
</feature>
<feature type="domain" description="HTH myb-type" evidence="4">
    <location>
        <begin position="1608"/>
        <end position="1656"/>
    </location>
</feature>
<feature type="compositionally biased region" description="Basic and acidic residues" evidence="1">
    <location>
        <begin position="389"/>
        <end position="399"/>
    </location>
</feature>
<evidence type="ECO:0000313" key="6">
    <source>
        <dbReference type="Proteomes" id="UP000019132"/>
    </source>
</evidence>
<feature type="compositionally biased region" description="Gly residues" evidence="1">
    <location>
        <begin position="39"/>
        <end position="59"/>
    </location>
</feature>
<reference evidence="6" key="1">
    <citation type="journal article" date="2010" name="Genome Biol.">
        <title>Genome sequence of the necrotrophic plant pathogen Pythium ultimum reveals original pathogenicity mechanisms and effector repertoire.</title>
        <authorList>
            <person name="Levesque C.A."/>
            <person name="Brouwer H."/>
            <person name="Cano L."/>
            <person name="Hamilton J.P."/>
            <person name="Holt C."/>
            <person name="Huitema E."/>
            <person name="Raffaele S."/>
            <person name="Robideau G.P."/>
            <person name="Thines M."/>
            <person name="Win J."/>
            <person name="Zerillo M.M."/>
            <person name="Beakes G.W."/>
            <person name="Boore J.L."/>
            <person name="Busam D."/>
            <person name="Dumas B."/>
            <person name="Ferriera S."/>
            <person name="Fuerstenberg S.I."/>
            <person name="Gachon C.M."/>
            <person name="Gaulin E."/>
            <person name="Govers F."/>
            <person name="Grenville-Briggs L."/>
            <person name="Horner N."/>
            <person name="Hostetler J."/>
            <person name="Jiang R.H."/>
            <person name="Johnson J."/>
            <person name="Krajaejun T."/>
            <person name="Lin H."/>
            <person name="Meijer H.J."/>
            <person name="Moore B."/>
            <person name="Morris P."/>
            <person name="Phuntmart V."/>
            <person name="Puiu D."/>
            <person name="Shetty J."/>
            <person name="Stajich J.E."/>
            <person name="Tripathy S."/>
            <person name="Wawra S."/>
            <person name="van West P."/>
            <person name="Whitty B.R."/>
            <person name="Coutinho P.M."/>
            <person name="Henrissat B."/>
            <person name="Martin F."/>
            <person name="Thomas P.D."/>
            <person name="Tyler B.M."/>
            <person name="De Vries R.P."/>
            <person name="Kamoun S."/>
            <person name="Yandell M."/>
            <person name="Tisserat N."/>
            <person name="Buell C.R."/>
        </authorList>
    </citation>
    <scope>NUCLEOTIDE SEQUENCE</scope>
    <source>
        <strain evidence="6">DAOM:BR144</strain>
    </source>
</reference>
<feature type="compositionally biased region" description="Basic and acidic residues" evidence="1">
    <location>
        <begin position="60"/>
        <end position="70"/>
    </location>
</feature>
<feature type="region of interest" description="Disordered" evidence="1">
    <location>
        <begin position="973"/>
        <end position="1027"/>
    </location>
</feature>
<name>K3XAE4_GLOUD</name>
<feature type="region of interest" description="Disordered" evidence="1">
    <location>
        <begin position="1365"/>
        <end position="1441"/>
    </location>
</feature>
<feature type="compositionally biased region" description="Basic and acidic residues" evidence="1">
    <location>
        <begin position="14"/>
        <end position="26"/>
    </location>
</feature>
<feature type="compositionally biased region" description="Basic and acidic residues" evidence="1">
    <location>
        <begin position="543"/>
        <end position="555"/>
    </location>
</feature>